<feature type="repeat" description="TPR" evidence="3">
    <location>
        <begin position="1639"/>
        <end position="1672"/>
    </location>
</feature>
<feature type="compositionally biased region" description="Polar residues" evidence="4">
    <location>
        <begin position="282"/>
        <end position="291"/>
    </location>
</feature>
<keyword evidence="1" id="KW-0677">Repeat</keyword>
<dbReference type="Pfam" id="PF00515">
    <property type="entry name" value="TPR_1"/>
    <property type="match status" value="1"/>
</dbReference>
<feature type="compositionally biased region" description="Pro residues" evidence="4">
    <location>
        <begin position="91"/>
        <end position="105"/>
    </location>
</feature>
<dbReference type="PROSITE" id="PS50293">
    <property type="entry name" value="TPR_REGION"/>
    <property type="match status" value="1"/>
</dbReference>
<feature type="repeat" description="TPR" evidence="3">
    <location>
        <begin position="1683"/>
        <end position="1716"/>
    </location>
</feature>
<dbReference type="PANTHER" id="PTHR44858">
    <property type="entry name" value="TETRATRICOPEPTIDE REPEAT PROTEIN 6"/>
    <property type="match status" value="1"/>
</dbReference>
<feature type="repeat" description="TPR" evidence="3">
    <location>
        <begin position="1469"/>
        <end position="1502"/>
    </location>
</feature>
<feature type="repeat" description="TPR" evidence="3">
    <location>
        <begin position="1750"/>
        <end position="1783"/>
    </location>
</feature>
<name>A0A8S4N6U2_OWEFU</name>
<feature type="repeat" description="TPR" evidence="3">
    <location>
        <begin position="2066"/>
        <end position="2099"/>
    </location>
</feature>
<dbReference type="EMBL" id="CAIIXF020000002">
    <property type="protein sequence ID" value="CAH1776552.1"/>
    <property type="molecule type" value="Genomic_DNA"/>
</dbReference>
<proteinExistence type="predicted"/>
<feature type="compositionally biased region" description="Basic and acidic residues" evidence="4">
    <location>
        <begin position="50"/>
        <end position="69"/>
    </location>
</feature>
<evidence type="ECO:0000256" key="3">
    <source>
        <dbReference type="PROSITE-ProRule" id="PRU00339"/>
    </source>
</evidence>
<dbReference type="Proteomes" id="UP000749559">
    <property type="component" value="Unassembled WGS sequence"/>
</dbReference>
<evidence type="ECO:0000256" key="4">
    <source>
        <dbReference type="SAM" id="MobiDB-lite"/>
    </source>
</evidence>
<feature type="compositionally biased region" description="Basic and acidic residues" evidence="4">
    <location>
        <begin position="344"/>
        <end position="356"/>
    </location>
</feature>
<feature type="repeat" description="TPR" evidence="3">
    <location>
        <begin position="1332"/>
        <end position="1365"/>
    </location>
</feature>
<dbReference type="Pfam" id="PF13432">
    <property type="entry name" value="TPR_16"/>
    <property type="match status" value="1"/>
</dbReference>
<evidence type="ECO:0000313" key="6">
    <source>
        <dbReference type="Proteomes" id="UP000749559"/>
    </source>
</evidence>
<protein>
    <recommendedName>
        <fullName evidence="7">UDP-N-acetylglucosamine--peptide N-acetylglucosaminyltransferase SPINDLY</fullName>
    </recommendedName>
</protein>
<feature type="region of interest" description="Disordered" evidence="4">
    <location>
        <begin position="182"/>
        <end position="206"/>
    </location>
</feature>
<feature type="repeat" description="TPR" evidence="3">
    <location>
        <begin position="1860"/>
        <end position="1893"/>
    </location>
</feature>
<sequence>MSKQTEGRDVSGSFRYGSSRKMELTLRKELDDLTKKSMLEIAEMKAKQIMEQRTDAEETTRKLSPEFKHQKARKKLKSQPMFHPELQDRLPSPPAKPIPNVPPYNPLDKGEARVVSAKKTRSYPYTKPEVVTTTDLKKPKVSSVGVVPSRNTDEVQGLHVVMKGRSAIGIDDQTIDMVNQANKDKTRPTPRGPILGRPTEEAVDSGPKPALLVETGSVVSAPFGVRAKPQARPITELTTRTKKRPRAMPDDRVFRQYDDVIADIDEDGRNLNDWRNQDEVRSQASSTTSVKSAKELLEEAKGLTAAGADKIYMRHSKANLSPPGRKNNQSLNALHPKGSKSSKSRHDDSIQREKSDVRSVDEIIMALKVQSREGTVSEADRKIQEIMSRVMSSASAVLSDIGNRQVSDLESVNEEGPRPTENLAQMEQVKEKLEEVQNDEKTDIDDNIIEKQNQSEEKVPIPEIIIDNATVASTNEKPSEKHVRIEAPGDDTKRRRSSVTDAKNLSKVITSDLKEVPEIDQSGIKMKIDTDTGQMMIEPRVGEDFTFTDTPSPPGTPQVDQEQALHDLHQPKHVTYEDIVSIQAKTAALFDRPKFKVTATGKIAKPFVHENVASFLSAWKPTRKYELHEKKVGPDLERNIHHFCMTNEDIQLPKELRGTMRRNLVAGRYQNMNEQPEENDDIVWFHPTTPTSPTRLNTADALVEQEEERSHQRQRMSAAAKRILDNAKMEAPSGGQGDDETLEAWQARAQQLFDAPDISIEGEKMDVKWDESRMYWNPAPPKMDIAPARVKDHLFSDYHGAALAMETAATTGFLGDDEETIAEEEESVYEYADPEEMAMKERVLQRRYHSSRDLSNLEKSKIQREKDIEEGKLDEFGEPIKKENTNEPAQEERADPVSKKALSFVEMRRTYSMAQSAIDLMKKKKEEKREMTDQEIFPVFVKERRSQSCPNLLGEFEEFVMIPQDFNTAMEEVKRHKEMLQKVTTEKKLTPFVKPQVTIAEQIKDNEEQFNQFAMVSQKKDEKTPAELALEAGRNYVLLPKNKKSKVDKKKKRKVTDMARLEQIERFLKIPARPLQRSMSLPRVRGPIEYELRVPPQVRRRERGSVPDIFNFSKYAMEKGAKEGVDMREWTRDIWNEWFDLVFPENPLEAIKKQEEEDKLAKFLKLSGQTKKVEKVPETPASTIVSLKDFNLEDQTELDDTPEGRQIMEILLEEIQRLSALIESSDNPRPFDLSRRGAIYRKLGLLKKSQIDLDLAIDMEPLLIDAYWHRHMLYILQNNDDKALEDLQMILKHHKTHSGAYRSRAEIYKRRGDIMMAIINYSQALKFNPEDYESYYCRAEMYEENGDMLLALEDYAEATKLMPSKTDAILKHGLHYFNNKSWQMAINDFTQLLKQEPNNSEGRTYRGRAYAKIGEWNAAIEDLSAAIHLDPNNWLAFYHRGCLLRKLNQKKALQDLSQSILANESEENQMAFLHRGILYVEMNRYDEAIPDFEAVLRLNNQVSLAHLNLGLIYLQYKDDYQRAIRKFTSAIKVTPTFVRAYICRAEAYHKIHDIPNALLDYTRAIHLRPDVHHYYMMRGQMVLKLGNLELAAFCIRHASELGEGLGQSPTQQAIVQSFLKNYGKAIEILSKATRVKPIPPLFTLLGKMQMKNKEFEGAVESFNKALDLLKPWQDRDSWPFEAAEVNYLKGVSQMEMRQYNEAHDAFNMALKIDDKYAEAYYQRGLSRMRLKQAKGIQDFNRALALDPKIFQAYLSRAAYYGLRGQYSKAILNCNEAIKLQPKSVRAYLYRGALKFHIKAYMLAIRDLTEATKIDNQCSLAYFNRAVCYHESKDYAKALNDYGIVLLIGDQLLLKDRNACDKVLVNRGLLYFDRKDYKNALHDFLLAAKVCPWDQKIHHTLALCYHKLNRLEDAVKSFTKAIELDMFFLDAYIGRGNVFMDYGHTFGHMFAKNDYQRTLKLDPTCLQARVNLAYNLQVTGKFQLAWQQFTLAIEINPKFKPALEGRAIVNLQMSDTFAAYQDINTSVNISPTAELLTNRGVIHQYMNDRANAMRDYQSAIKLDATYSLAYFNSANVYFAMRQFKQAKVYYDKAIQFGDRDESAYLNRAITNVMLRDSNAAIEDFQQAIKLSPHSAHMYFNRANLYSMMKQYDLAEKDYTKALELQPDDALVYKRRADVRGKQGIKDGAISDYKRAIEIQSMNR</sequence>
<reference evidence="5" key="1">
    <citation type="submission" date="2022-03" db="EMBL/GenBank/DDBJ databases">
        <authorList>
            <person name="Martin C."/>
        </authorList>
    </citation>
    <scope>NUCLEOTIDE SEQUENCE</scope>
</reference>
<feature type="repeat" description="TPR" evidence="3">
    <location>
        <begin position="1298"/>
        <end position="1331"/>
    </location>
</feature>
<feature type="repeat" description="TPR" evidence="3">
    <location>
        <begin position="2134"/>
        <end position="2167"/>
    </location>
</feature>
<dbReference type="OrthoDB" id="1658288at2759"/>
<comment type="caution">
    <text evidence="5">The sequence shown here is derived from an EMBL/GenBank/DDBJ whole genome shotgun (WGS) entry which is preliminary data.</text>
</comment>
<feature type="repeat" description="TPR" evidence="3">
    <location>
        <begin position="1894"/>
        <end position="1927"/>
    </location>
</feature>
<evidence type="ECO:0008006" key="7">
    <source>
        <dbReference type="Google" id="ProtNLM"/>
    </source>
</evidence>
<feature type="region of interest" description="Disordered" evidence="4">
    <location>
        <begin position="854"/>
        <end position="897"/>
    </location>
</feature>
<evidence type="ECO:0000256" key="1">
    <source>
        <dbReference type="ARBA" id="ARBA00022737"/>
    </source>
</evidence>
<feature type="region of interest" description="Disordered" evidence="4">
    <location>
        <begin position="269"/>
        <end position="292"/>
    </location>
</feature>
<feature type="compositionally biased region" description="Basic and acidic residues" evidence="4">
    <location>
        <begin position="269"/>
        <end position="281"/>
    </location>
</feature>
<keyword evidence="6" id="KW-1185">Reference proteome</keyword>
<dbReference type="Gene3D" id="1.25.40.10">
    <property type="entry name" value="Tetratricopeptide repeat domain"/>
    <property type="match status" value="9"/>
</dbReference>
<feature type="repeat" description="TPR" evidence="3">
    <location>
        <begin position="1366"/>
        <end position="1399"/>
    </location>
</feature>
<dbReference type="InterPro" id="IPR011990">
    <property type="entry name" value="TPR-like_helical_dom_sf"/>
</dbReference>
<feature type="repeat" description="TPR" evidence="3">
    <location>
        <begin position="1400"/>
        <end position="1433"/>
    </location>
</feature>
<feature type="region of interest" description="Disordered" evidence="4">
    <location>
        <begin position="1"/>
        <end position="22"/>
    </location>
</feature>
<dbReference type="PANTHER" id="PTHR44858:SF1">
    <property type="entry name" value="UDP-N-ACETYLGLUCOSAMINE--PEPTIDE N-ACETYLGLUCOSAMINYLTRANSFERASE SPINDLY-RELATED"/>
    <property type="match status" value="1"/>
</dbReference>
<dbReference type="Pfam" id="PF13414">
    <property type="entry name" value="TPR_11"/>
    <property type="match status" value="1"/>
</dbReference>
<organism evidence="5 6">
    <name type="scientific">Owenia fusiformis</name>
    <name type="common">Polychaete worm</name>
    <dbReference type="NCBI Taxonomy" id="6347"/>
    <lineage>
        <taxon>Eukaryota</taxon>
        <taxon>Metazoa</taxon>
        <taxon>Spiralia</taxon>
        <taxon>Lophotrochozoa</taxon>
        <taxon>Annelida</taxon>
        <taxon>Polychaeta</taxon>
        <taxon>Sedentaria</taxon>
        <taxon>Canalipalpata</taxon>
        <taxon>Sabellida</taxon>
        <taxon>Oweniida</taxon>
        <taxon>Oweniidae</taxon>
        <taxon>Owenia</taxon>
    </lineage>
</organism>
<dbReference type="Pfam" id="PF13181">
    <property type="entry name" value="TPR_8"/>
    <property type="match status" value="3"/>
</dbReference>
<dbReference type="SMART" id="SM00028">
    <property type="entry name" value="TPR"/>
    <property type="match status" value="26"/>
</dbReference>
<feature type="region of interest" description="Disordered" evidence="4">
    <location>
        <begin position="317"/>
        <end position="356"/>
    </location>
</feature>
<dbReference type="SUPFAM" id="SSF48452">
    <property type="entry name" value="TPR-like"/>
    <property type="match status" value="5"/>
</dbReference>
<feature type="region of interest" description="Disordered" evidence="4">
    <location>
        <begin position="50"/>
        <end position="108"/>
    </location>
</feature>
<keyword evidence="2 3" id="KW-0802">TPR repeat</keyword>
<evidence type="ECO:0000256" key="2">
    <source>
        <dbReference type="ARBA" id="ARBA00022803"/>
    </source>
</evidence>
<evidence type="ECO:0000313" key="5">
    <source>
        <dbReference type="EMBL" id="CAH1776552.1"/>
    </source>
</evidence>
<feature type="repeat" description="TPR" evidence="3">
    <location>
        <begin position="1538"/>
        <end position="1571"/>
    </location>
</feature>
<gene>
    <name evidence="5" type="ORF">OFUS_LOCUS3716</name>
</gene>
<dbReference type="InterPro" id="IPR050498">
    <property type="entry name" value="Ycf3"/>
</dbReference>
<dbReference type="InterPro" id="IPR019734">
    <property type="entry name" value="TPR_rpt"/>
</dbReference>
<feature type="repeat" description="TPR" evidence="3">
    <location>
        <begin position="2100"/>
        <end position="2133"/>
    </location>
</feature>
<dbReference type="PROSITE" id="PS50005">
    <property type="entry name" value="TPR"/>
    <property type="match status" value="15"/>
</dbReference>
<accession>A0A8S4N6U2</accession>
<feature type="repeat" description="TPR" evidence="3">
    <location>
        <begin position="2032"/>
        <end position="2065"/>
    </location>
</feature>